<sequence>MYEAGYNKLIVFQKSKELALLIYNLTKEFPKEEIYGIVSQMRRAATSIVANIVEGYVKGSTKEYIRFLDIAIGSTAELDAFGQIAKELDYLNERNYKRFEDLRVEVAKLLFAYRKSLRIKLNP</sequence>
<evidence type="ECO:0000313" key="1">
    <source>
        <dbReference type="EMBL" id="OGD97070.1"/>
    </source>
</evidence>
<dbReference type="Proteomes" id="UP000176740">
    <property type="component" value="Unassembled WGS sequence"/>
</dbReference>
<dbReference type="PANTHER" id="PTHR38471:SF2">
    <property type="entry name" value="FOUR HELIX BUNDLE PROTEIN"/>
    <property type="match status" value="1"/>
</dbReference>
<dbReference type="SUPFAM" id="SSF158446">
    <property type="entry name" value="IVS-encoded protein-like"/>
    <property type="match status" value="1"/>
</dbReference>
<comment type="caution">
    <text evidence="1">The sequence shown here is derived from an EMBL/GenBank/DDBJ whole genome shotgun (WGS) entry which is preliminary data.</text>
</comment>
<evidence type="ECO:0008006" key="3">
    <source>
        <dbReference type="Google" id="ProtNLM"/>
    </source>
</evidence>
<dbReference type="InterPro" id="IPR036583">
    <property type="entry name" value="23S_rRNA_IVS_sf"/>
</dbReference>
<dbReference type="EMBL" id="MFBO01000039">
    <property type="protein sequence ID" value="OGD97070.1"/>
    <property type="molecule type" value="Genomic_DNA"/>
</dbReference>
<protein>
    <recommendedName>
        <fullName evidence="3">Four helix bundle protein</fullName>
    </recommendedName>
</protein>
<dbReference type="CDD" id="cd16377">
    <property type="entry name" value="23S_rRNA_IVP_like"/>
    <property type="match status" value="1"/>
</dbReference>
<dbReference type="InterPro" id="IPR012657">
    <property type="entry name" value="23S_rRNA-intervening_sequence"/>
</dbReference>
<dbReference type="AlphaFoldDB" id="A0A1F5GYR3"/>
<reference evidence="1 2" key="1">
    <citation type="journal article" date="2016" name="Nat. Commun.">
        <title>Thousands of microbial genomes shed light on interconnected biogeochemical processes in an aquifer system.</title>
        <authorList>
            <person name="Anantharaman K."/>
            <person name="Brown C.T."/>
            <person name="Hug L.A."/>
            <person name="Sharon I."/>
            <person name="Castelle C.J."/>
            <person name="Probst A.J."/>
            <person name="Thomas B.C."/>
            <person name="Singh A."/>
            <person name="Wilkins M.J."/>
            <person name="Karaoz U."/>
            <person name="Brodie E.L."/>
            <person name="Williams K.H."/>
            <person name="Hubbard S.S."/>
            <person name="Banfield J.F."/>
        </authorList>
    </citation>
    <scope>NUCLEOTIDE SEQUENCE [LARGE SCALE GENOMIC DNA]</scope>
</reference>
<accession>A0A1F5GYR3</accession>
<dbReference type="Gene3D" id="1.20.1440.60">
    <property type="entry name" value="23S rRNA-intervening sequence"/>
    <property type="match status" value="1"/>
</dbReference>
<evidence type="ECO:0000313" key="2">
    <source>
        <dbReference type="Proteomes" id="UP000176740"/>
    </source>
</evidence>
<dbReference type="Pfam" id="PF05635">
    <property type="entry name" value="23S_rRNA_IVP"/>
    <property type="match status" value="1"/>
</dbReference>
<gene>
    <name evidence="1" type="ORF">A3A49_00875</name>
</gene>
<dbReference type="STRING" id="1797725.A3A49_00875"/>
<proteinExistence type="predicted"/>
<dbReference type="NCBIfam" id="TIGR02436">
    <property type="entry name" value="four helix bundle protein"/>
    <property type="match status" value="1"/>
</dbReference>
<organism evidence="1 2">
    <name type="scientific">Candidatus Curtissbacteria bacterium RIFCSPLOWO2_01_FULL_38_11b</name>
    <dbReference type="NCBI Taxonomy" id="1797725"/>
    <lineage>
        <taxon>Bacteria</taxon>
        <taxon>Candidatus Curtissiibacteriota</taxon>
    </lineage>
</organism>
<name>A0A1F5GYR3_9BACT</name>
<dbReference type="PANTHER" id="PTHR38471">
    <property type="entry name" value="FOUR HELIX BUNDLE PROTEIN"/>
    <property type="match status" value="1"/>
</dbReference>